<dbReference type="EMBL" id="CASHTH010001072">
    <property type="protein sequence ID" value="CAI8010894.1"/>
    <property type="molecule type" value="Genomic_DNA"/>
</dbReference>
<sequence>MQAVLEEAGKEDTLCWRIRPFGTSKPKSLRNQRDALNLLKVGKKNDDWKNDVEGKPESKASKAIRSAVQFVTKIAKKAASESGVLSEDQLAAVEAGADAVNNQAQADPNTSLKDRLKMGGKNRLLMHNYQQTY</sequence>
<evidence type="ECO:0000313" key="2">
    <source>
        <dbReference type="Proteomes" id="UP001174909"/>
    </source>
</evidence>
<evidence type="ECO:0000313" key="1">
    <source>
        <dbReference type="EMBL" id="CAI8010894.1"/>
    </source>
</evidence>
<dbReference type="AlphaFoldDB" id="A0AA35RGQ9"/>
<name>A0AA35RGQ9_GEOBA</name>
<proteinExistence type="predicted"/>
<gene>
    <name evidence="1" type="ORF">GBAR_LOCUS7114</name>
</gene>
<reference evidence="1" key="1">
    <citation type="submission" date="2023-03" db="EMBL/GenBank/DDBJ databases">
        <authorList>
            <person name="Steffen K."/>
            <person name="Cardenas P."/>
        </authorList>
    </citation>
    <scope>NUCLEOTIDE SEQUENCE</scope>
</reference>
<dbReference type="Proteomes" id="UP001174909">
    <property type="component" value="Unassembled WGS sequence"/>
</dbReference>
<accession>A0AA35RGQ9</accession>
<comment type="caution">
    <text evidence="1">The sequence shown here is derived from an EMBL/GenBank/DDBJ whole genome shotgun (WGS) entry which is preliminary data.</text>
</comment>
<keyword evidence="2" id="KW-1185">Reference proteome</keyword>
<protein>
    <submittedName>
        <fullName evidence="1">Uncharacterized protein</fullName>
    </submittedName>
</protein>
<organism evidence="1 2">
    <name type="scientific">Geodia barretti</name>
    <name type="common">Barrett's horny sponge</name>
    <dbReference type="NCBI Taxonomy" id="519541"/>
    <lineage>
        <taxon>Eukaryota</taxon>
        <taxon>Metazoa</taxon>
        <taxon>Porifera</taxon>
        <taxon>Demospongiae</taxon>
        <taxon>Heteroscleromorpha</taxon>
        <taxon>Tetractinellida</taxon>
        <taxon>Astrophorina</taxon>
        <taxon>Geodiidae</taxon>
        <taxon>Geodia</taxon>
    </lineage>
</organism>